<sequence>MAAPANNPFGVPQGQVVQNPFGAPVSGQPASAFNQPFQNSFNTSAPTTNPFGSAPAVNPFGALSNTSLGATAASGSRPSSSGSHFGASNNNPFGAPASGNKPPSAGAPFGAPSGPKANNLSAAPPSGPKNSRSPSPFGSRAPPSGPSAQSSAAKHDANAMGRRSKLTNGKPPAATKSTGFANQGGQTKNGGFAAQGGQNQGPTPFASTNPFTRPPGSQTSGMGTKPQPTGRGKQPGRQERHQPAPSQRGSQEVTAKGPTERTKQLSIFAFNYANKLYDHLKKENVHPPKWHADPGDPSKRAAIESLKESYKKYRTRTYATLRKADLIDDPDKRRKLEDALPFKGICENMCPEFEQVSRIAEYDVKTEEKETRPDGLTMWPDTTRMVKKFGRSAAGQDAPLPMDVRSVDALRRTTDYLFNDLLQSENNLPSMHNFLWDRTRAVRKDFTFHSQKSAEEMKDMVYCFETITRFHATALHLLSKKGFANEDFDQRQEIEQLGRTILSLMEAYDMCHDKKVHCPNEPEFRAYYLLLNAHDPSIVVRIPTWGKESWFESEEVQTALSLIQTMEDVREPKGPIKPRAATSLSDASFTNYFSIVEDTRVSYTMACVAEIHFTTVRQGILKNLVRGYARHRDAPRTITASDLNAMLRFDTSEEAVEFAELHDFEFSTWVPEGRNPVTEPYLLLSNKKKAVPSPRVRQAFSGAIVERKRTTQSLPYVIYNTIFEEPSENPPSSGGSPDSLFSEGGGSLFVTRAPVSEDLSMASPPMTQPPTTSSPFGAPVSSSPFTTAATTPAFSGFSAPQPSTAAANPFAVPSQQPTPQAQAEQGPFPSFNQPPVPLAASTISKPAANLGKSAQTGQTATSPFVTAKPAESSNPFAFLANPGSATLPSLAQAAQSQPSTTFPSAPPIFGSTAPNLAATANPTQATTFPPEKPAASTPSAPILGTAPPAGASLFPTTTPAKPPGQQTATTVSLVPSVQISAPPATATTAPATQGLQPLSSTPFQPLGQNPLSGSSSQAPAVSFQSGATTAPTIPPPSPKRDPLGDFTKWFVTGDDGLVEQFTEEILSHILWGVWQDFEREQAEKKRRAEDEESWRVAREYQTHRLRLKFFYRWRNIARSLATKRILREGREKMRLYREQQKAAKKQLQEEKEKVEREARRAAKRQLMEDSNRIALLATSTGRRGSVAYSTDQSTEDQLLASGVFSGLHDDPRTLARRSVRGSAVNGGDPWAMDSVTRSYRYPESELELEPAPSDTSSVGGKREGWKTRSLREKFGIEPRRSLSASGSVVNANGGSFTSSSRFRQSLPGVGHDNHRTTNFSASRKRSAEEESDDEPGAKRQPGFYGSTTNGERTNRFAKSSTHWDLRARGFVPMPDGNWLPEAVARSSSAANSNNKTSRAPGRYDFASRSGSGSPDGLLDGDVDMVSDAGRAPSPTPSELRLRLARIAKPRPPVYGHTSRHSADLSRFAAQGLPATSPPHPPFASGSMPPPPLRSRSSGDKAGLGMGKRKRSAEMDVDDDDGDGDGGQGREVSPSAKKKALLGGNGGAVPDRAETNVMVENTKRMLRELREAMDRADREEPGMRTEVYLEGAVREGGANPA</sequence>
<keyword evidence="1" id="KW-0175">Coiled coil</keyword>
<feature type="compositionally biased region" description="Low complexity" evidence="2">
    <location>
        <begin position="189"/>
        <end position="201"/>
    </location>
</feature>
<feature type="region of interest" description="Disordered" evidence="2">
    <location>
        <begin position="759"/>
        <end position="839"/>
    </location>
</feature>
<feature type="compositionally biased region" description="Low complexity" evidence="2">
    <location>
        <begin position="912"/>
        <end position="929"/>
    </location>
</feature>
<dbReference type="InterPro" id="IPR045107">
    <property type="entry name" value="SAC3/GANP/THP3"/>
</dbReference>
<feature type="compositionally biased region" description="Polar residues" evidence="2">
    <location>
        <begin position="993"/>
        <end position="1026"/>
    </location>
</feature>
<dbReference type="HOGENOM" id="CLU_001323_1_1_1"/>
<feature type="compositionally biased region" description="Low complexity" evidence="2">
    <location>
        <begin position="69"/>
        <end position="88"/>
    </location>
</feature>
<feature type="compositionally biased region" description="Low complexity" evidence="2">
    <location>
        <begin position="131"/>
        <end position="152"/>
    </location>
</feature>
<dbReference type="GeneID" id="4389735"/>
<gene>
    <name evidence="4" type="ORF">CHGG_02639</name>
</gene>
<protein>
    <recommendedName>
        <fullName evidence="3">SAC3/GANP/THP3 conserved domain-containing protein</fullName>
    </recommendedName>
</protein>
<dbReference type="GO" id="GO:0005737">
    <property type="term" value="C:cytoplasm"/>
    <property type="evidence" value="ECO:0007669"/>
    <property type="project" value="TreeGrafter"/>
</dbReference>
<dbReference type="OrthoDB" id="264795at2759"/>
<feature type="coiled-coil region" evidence="1">
    <location>
        <begin position="1126"/>
        <end position="1164"/>
    </location>
</feature>
<reference evidence="5" key="1">
    <citation type="journal article" date="2015" name="Genome Announc.">
        <title>Draft genome sequence of the cellulolytic fungus Chaetomium globosum.</title>
        <authorList>
            <person name="Cuomo C.A."/>
            <person name="Untereiner W.A."/>
            <person name="Ma L.-J."/>
            <person name="Grabherr M."/>
            <person name="Birren B.W."/>
        </authorList>
    </citation>
    <scope>NUCLEOTIDE SEQUENCE [LARGE SCALE GENOMIC DNA]</scope>
    <source>
        <strain evidence="5">ATCC 6205 / CBS 148.51 / DSM 1962 / NBRC 6347 / NRRL 1970</strain>
    </source>
</reference>
<dbReference type="InParanoid" id="Q2HAW5"/>
<dbReference type="PANTHER" id="PTHR12436:SF3">
    <property type="entry name" value="GERMINAL-CENTER ASSOCIATED NUCLEAR PROTEIN"/>
    <property type="match status" value="1"/>
</dbReference>
<dbReference type="GO" id="GO:0070390">
    <property type="term" value="C:transcription export complex 2"/>
    <property type="evidence" value="ECO:0007669"/>
    <property type="project" value="TreeGrafter"/>
</dbReference>
<dbReference type="OMA" id="QKWPREL"/>
<feature type="compositionally biased region" description="Low complexity" evidence="2">
    <location>
        <begin position="983"/>
        <end position="992"/>
    </location>
</feature>
<feature type="compositionally biased region" description="Low complexity" evidence="2">
    <location>
        <begin position="763"/>
        <end position="799"/>
    </location>
</feature>
<organism evidence="4 5">
    <name type="scientific">Chaetomium globosum (strain ATCC 6205 / CBS 148.51 / DSM 1962 / NBRC 6347 / NRRL 1970)</name>
    <name type="common">Soil fungus</name>
    <dbReference type="NCBI Taxonomy" id="306901"/>
    <lineage>
        <taxon>Eukaryota</taxon>
        <taxon>Fungi</taxon>
        <taxon>Dikarya</taxon>
        <taxon>Ascomycota</taxon>
        <taxon>Pezizomycotina</taxon>
        <taxon>Sordariomycetes</taxon>
        <taxon>Sordariomycetidae</taxon>
        <taxon>Sordariales</taxon>
        <taxon>Chaetomiaceae</taxon>
        <taxon>Chaetomium</taxon>
    </lineage>
</organism>
<feature type="region of interest" description="Disordered" evidence="2">
    <location>
        <begin position="890"/>
        <end position="971"/>
    </location>
</feature>
<dbReference type="EMBL" id="CH408030">
    <property type="protein sequence ID" value="EAQ90704.1"/>
    <property type="molecule type" value="Genomic_DNA"/>
</dbReference>
<dbReference type="GO" id="GO:0006406">
    <property type="term" value="P:mRNA export from nucleus"/>
    <property type="evidence" value="ECO:0007669"/>
    <property type="project" value="TreeGrafter"/>
</dbReference>
<feature type="compositionally biased region" description="Low complexity" evidence="2">
    <location>
        <begin position="1382"/>
        <end position="1399"/>
    </location>
</feature>
<feature type="compositionally biased region" description="Basic and acidic residues" evidence="2">
    <location>
        <begin position="1260"/>
        <end position="1280"/>
    </location>
</feature>
<dbReference type="PANTHER" id="PTHR12436">
    <property type="entry name" value="80 KDA MCM3-ASSOCIATED PROTEIN"/>
    <property type="match status" value="1"/>
</dbReference>
<name>Q2HAW5_CHAGB</name>
<feature type="compositionally biased region" description="Polar residues" evidence="2">
    <location>
        <begin position="813"/>
        <end position="823"/>
    </location>
</feature>
<feature type="compositionally biased region" description="Basic and acidic residues" evidence="2">
    <location>
        <begin position="1572"/>
        <end position="1582"/>
    </location>
</feature>
<dbReference type="VEuPathDB" id="FungiDB:CHGG_02639"/>
<evidence type="ECO:0000313" key="5">
    <source>
        <dbReference type="Proteomes" id="UP000001056"/>
    </source>
</evidence>
<feature type="compositionally biased region" description="Polar residues" evidence="2">
    <location>
        <begin position="244"/>
        <end position="253"/>
    </location>
</feature>
<evidence type="ECO:0000256" key="2">
    <source>
        <dbReference type="SAM" id="MobiDB-lite"/>
    </source>
</evidence>
<dbReference type="Gene3D" id="1.25.40.990">
    <property type="match status" value="1"/>
</dbReference>
<dbReference type="Proteomes" id="UP000001056">
    <property type="component" value="Unassembled WGS sequence"/>
</dbReference>
<feature type="compositionally biased region" description="Pro residues" evidence="2">
    <location>
        <begin position="1475"/>
        <end position="1492"/>
    </location>
</feature>
<feature type="region of interest" description="Disordered" evidence="2">
    <location>
        <begin position="1"/>
        <end position="260"/>
    </location>
</feature>
<evidence type="ECO:0000256" key="1">
    <source>
        <dbReference type="SAM" id="Coils"/>
    </source>
</evidence>
<feature type="domain" description="SAC3/GANP/THP3 conserved" evidence="3">
    <location>
        <begin position="349"/>
        <end position="667"/>
    </location>
</feature>
<feature type="region of interest" description="Disordered" evidence="2">
    <location>
        <begin position="983"/>
        <end position="1042"/>
    </location>
</feature>
<feature type="compositionally biased region" description="Low complexity" evidence="2">
    <location>
        <begin position="730"/>
        <end position="742"/>
    </location>
</feature>
<feature type="compositionally biased region" description="Polar residues" evidence="2">
    <location>
        <begin position="175"/>
        <end position="186"/>
    </location>
</feature>
<proteinExistence type="predicted"/>
<keyword evidence="5" id="KW-1185">Reference proteome</keyword>
<dbReference type="eggNOG" id="KOG1860">
    <property type="taxonomic scope" value="Eukaryota"/>
</dbReference>
<feature type="region of interest" description="Disordered" evidence="2">
    <location>
        <begin position="1242"/>
        <end position="1553"/>
    </location>
</feature>
<feature type="compositionally biased region" description="Low complexity" evidence="2">
    <location>
        <begin position="101"/>
        <end position="117"/>
    </location>
</feature>
<dbReference type="STRING" id="306901.Q2HAW5"/>
<dbReference type="Pfam" id="PF03399">
    <property type="entry name" value="SAC3_GANP"/>
    <property type="match status" value="1"/>
</dbReference>
<feature type="compositionally biased region" description="Acidic residues" evidence="2">
    <location>
        <begin position="1514"/>
        <end position="1523"/>
    </location>
</feature>
<feature type="compositionally biased region" description="Polar residues" evidence="2">
    <location>
        <begin position="890"/>
        <end position="903"/>
    </location>
</feature>
<dbReference type="InterPro" id="IPR005062">
    <property type="entry name" value="SAC3/GANP/THP3_conserved"/>
</dbReference>
<feature type="region of interest" description="Disordered" evidence="2">
    <location>
        <begin position="725"/>
        <end position="746"/>
    </location>
</feature>
<feature type="compositionally biased region" description="Polar residues" evidence="2">
    <location>
        <begin position="1282"/>
        <end position="1303"/>
    </location>
</feature>
<feature type="compositionally biased region" description="Polar residues" evidence="2">
    <location>
        <begin position="954"/>
        <end position="971"/>
    </location>
</feature>
<dbReference type="RefSeq" id="XP_001229155.1">
    <property type="nucleotide sequence ID" value="XM_001229154.1"/>
</dbReference>
<feature type="compositionally biased region" description="Polar residues" evidence="2">
    <location>
        <begin position="28"/>
        <end position="51"/>
    </location>
</feature>
<accession>Q2HAW5</accession>
<feature type="compositionally biased region" description="Polar residues" evidence="2">
    <location>
        <begin position="205"/>
        <end position="222"/>
    </location>
</feature>
<evidence type="ECO:0000313" key="4">
    <source>
        <dbReference type="EMBL" id="EAQ90704.1"/>
    </source>
</evidence>
<feature type="compositionally biased region" description="Polar residues" evidence="2">
    <location>
        <begin position="1345"/>
        <end position="1360"/>
    </location>
</feature>
<evidence type="ECO:0000259" key="3">
    <source>
        <dbReference type="Pfam" id="PF03399"/>
    </source>
</evidence>
<feature type="region of interest" description="Disordered" evidence="2">
    <location>
        <begin position="1572"/>
        <end position="1600"/>
    </location>
</feature>
<feature type="compositionally biased region" description="Low complexity" evidence="2">
    <location>
        <begin position="1407"/>
        <end position="1417"/>
    </location>
</feature>